<dbReference type="AlphaFoldDB" id="A0A0E9PE73"/>
<accession>A0A0E9PE73</accession>
<name>A0A0E9PE73_ANGAN</name>
<reference evidence="1" key="2">
    <citation type="journal article" date="2015" name="Fish Shellfish Immunol.">
        <title>Early steps in the European eel (Anguilla anguilla)-Vibrio vulnificus interaction in the gills: Role of the RtxA13 toxin.</title>
        <authorList>
            <person name="Callol A."/>
            <person name="Pajuelo D."/>
            <person name="Ebbesson L."/>
            <person name="Teles M."/>
            <person name="MacKenzie S."/>
            <person name="Amaro C."/>
        </authorList>
    </citation>
    <scope>NUCLEOTIDE SEQUENCE</scope>
</reference>
<evidence type="ECO:0000313" key="1">
    <source>
        <dbReference type="EMBL" id="JAH02916.1"/>
    </source>
</evidence>
<proteinExistence type="predicted"/>
<dbReference type="EMBL" id="GBXM01105661">
    <property type="protein sequence ID" value="JAH02916.1"/>
    <property type="molecule type" value="Transcribed_RNA"/>
</dbReference>
<protein>
    <submittedName>
        <fullName evidence="1">Uncharacterized protein</fullName>
    </submittedName>
</protein>
<sequence>MFHVATARPELCINFCMSRS</sequence>
<reference evidence="1" key="1">
    <citation type="submission" date="2014-11" db="EMBL/GenBank/DDBJ databases">
        <authorList>
            <person name="Amaro Gonzalez C."/>
        </authorList>
    </citation>
    <scope>NUCLEOTIDE SEQUENCE</scope>
</reference>
<organism evidence="1">
    <name type="scientific">Anguilla anguilla</name>
    <name type="common">European freshwater eel</name>
    <name type="synonym">Muraena anguilla</name>
    <dbReference type="NCBI Taxonomy" id="7936"/>
    <lineage>
        <taxon>Eukaryota</taxon>
        <taxon>Metazoa</taxon>
        <taxon>Chordata</taxon>
        <taxon>Craniata</taxon>
        <taxon>Vertebrata</taxon>
        <taxon>Euteleostomi</taxon>
        <taxon>Actinopterygii</taxon>
        <taxon>Neopterygii</taxon>
        <taxon>Teleostei</taxon>
        <taxon>Anguilliformes</taxon>
        <taxon>Anguillidae</taxon>
        <taxon>Anguilla</taxon>
    </lineage>
</organism>